<accession>A0A060CDG6</accession>
<evidence type="ECO:0000313" key="3">
    <source>
        <dbReference type="EMBL" id="AIA90781.1"/>
    </source>
</evidence>
<dbReference type="Pfam" id="PF05592">
    <property type="entry name" value="Bac_rhamnosid"/>
    <property type="match status" value="1"/>
</dbReference>
<dbReference type="PANTHER" id="PTHR33307:SF6">
    <property type="entry name" value="ALPHA-RHAMNOSIDASE (EUROFUNG)-RELATED"/>
    <property type="match status" value="1"/>
</dbReference>
<organism evidence="3">
    <name type="scientific">uncultured Kineococcus sp</name>
    <dbReference type="NCBI Taxonomy" id="337219"/>
    <lineage>
        <taxon>Bacteria</taxon>
        <taxon>Bacillati</taxon>
        <taxon>Actinomycetota</taxon>
        <taxon>Actinomycetes</taxon>
        <taxon>Kineosporiales</taxon>
        <taxon>Kineosporiaceae</taxon>
        <taxon>Kineococcus</taxon>
        <taxon>environmental samples</taxon>
    </lineage>
</organism>
<sequence>RLGVRPLRSAKATDVYVLSGEWDDFEPTFTYHGFRYVEVEGWTEDVSIDSIEGVIVHSDLRRTGWFVCSNDVVNRFMDNVVWGNVGNFLELPTDCPQRDERLGYTGDLAVFAPTALFQFDCRDFLAKWLSDVLVESSHRIAGPCRTSCRTYSRIPSG</sequence>
<feature type="domain" description="Alpha-L-rhamnosidase six-hairpin glycosidase" evidence="2">
    <location>
        <begin position="61"/>
        <end position="136"/>
    </location>
</feature>
<dbReference type="InterPro" id="IPR008902">
    <property type="entry name" value="Rhamnosid_concanavalin"/>
</dbReference>
<dbReference type="InterPro" id="IPR016007">
    <property type="entry name" value="Alpha_rhamnosid"/>
</dbReference>
<proteinExistence type="predicted"/>
<protein>
    <submittedName>
        <fullName evidence="3">Bac_rhamnosid</fullName>
    </submittedName>
</protein>
<evidence type="ECO:0000259" key="2">
    <source>
        <dbReference type="Pfam" id="PF17389"/>
    </source>
</evidence>
<dbReference type="EMBL" id="KF123478">
    <property type="protein sequence ID" value="AIA90781.1"/>
    <property type="molecule type" value="Genomic_DNA"/>
</dbReference>
<feature type="domain" description="Alpha-L-rhamnosidase concanavalin-like" evidence="1">
    <location>
        <begin position="4"/>
        <end position="57"/>
    </location>
</feature>
<dbReference type="AlphaFoldDB" id="A0A060CDG6"/>
<dbReference type="Pfam" id="PF17389">
    <property type="entry name" value="Bac_rhamnosid6H"/>
    <property type="match status" value="1"/>
</dbReference>
<dbReference type="GO" id="GO:0005975">
    <property type="term" value="P:carbohydrate metabolic process"/>
    <property type="evidence" value="ECO:0007669"/>
    <property type="project" value="InterPro"/>
</dbReference>
<dbReference type="Gene3D" id="2.60.120.260">
    <property type="entry name" value="Galactose-binding domain-like"/>
    <property type="match status" value="1"/>
</dbReference>
<evidence type="ECO:0000259" key="1">
    <source>
        <dbReference type="Pfam" id="PF05592"/>
    </source>
</evidence>
<name>A0A060CDG6_9ACTN</name>
<dbReference type="InterPro" id="IPR035396">
    <property type="entry name" value="Bac_rhamnosid6H"/>
</dbReference>
<dbReference type="InterPro" id="IPR012341">
    <property type="entry name" value="6hp_glycosidase-like_sf"/>
</dbReference>
<feature type="non-terminal residue" evidence="3">
    <location>
        <position position="1"/>
    </location>
</feature>
<dbReference type="Gene3D" id="1.50.10.10">
    <property type="match status" value="1"/>
</dbReference>
<reference evidence="3" key="1">
    <citation type="journal article" date="2013" name="Environ. Microbiol.">
        <title>Seasonally variable intestinal metagenomes of the red palm weevil (Rhynchophorus ferrugineus).</title>
        <authorList>
            <person name="Jia S."/>
            <person name="Zhang X."/>
            <person name="Zhang G."/>
            <person name="Yin A."/>
            <person name="Zhang S."/>
            <person name="Li F."/>
            <person name="Wang L."/>
            <person name="Zhao D."/>
            <person name="Yun Q."/>
            <person name="Tala"/>
            <person name="Wang J."/>
            <person name="Sun G."/>
            <person name="Baabdullah M."/>
            <person name="Yu X."/>
            <person name="Hu S."/>
            <person name="Al-Mssallem I.S."/>
            <person name="Yu J."/>
        </authorList>
    </citation>
    <scope>NUCLEOTIDE SEQUENCE</scope>
</reference>
<dbReference type="PANTHER" id="PTHR33307">
    <property type="entry name" value="ALPHA-RHAMNOSIDASE (EUROFUNG)"/>
    <property type="match status" value="1"/>
</dbReference>